<dbReference type="Pfam" id="PF01248">
    <property type="entry name" value="Ribosomal_L7Ae"/>
    <property type="match status" value="1"/>
</dbReference>
<dbReference type="SUPFAM" id="SSF55315">
    <property type="entry name" value="L30e-like"/>
    <property type="match status" value="1"/>
</dbReference>
<protein>
    <submittedName>
        <fullName evidence="2">YlxQ family RNA-binding protein</fullName>
    </submittedName>
</protein>
<dbReference type="RefSeq" id="WP_380964829.1">
    <property type="nucleotide sequence ID" value="NZ_JBHTCO010000004.1"/>
</dbReference>
<reference evidence="3" key="1">
    <citation type="journal article" date="2019" name="Int. J. Syst. Evol. Microbiol.">
        <title>The Global Catalogue of Microorganisms (GCM) 10K type strain sequencing project: providing services to taxonomists for standard genome sequencing and annotation.</title>
        <authorList>
            <consortium name="The Broad Institute Genomics Platform"/>
            <consortium name="The Broad Institute Genome Sequencing Center for Infectious Disease"/>
            <person name="Wu L."/>
            <person name="Ma J."/>
        </authorList>
    </citation>
    <scope>NUCLEOTIDE SEQUENCE [LARGE SCALE GENOMIC DNA]</scope>
    <source>
        <strain evidence="3">CGMCC 1.16305</strain>
    </source>
</reference>
<dbReference type="InterPro" id="IPR029064">
    <property type="entry name" value="Ribosomal_eL30-like_sf"/>
</dbReference>
<name>A0ABW2PYW5_9BACL</name>
<dbReference type="InterPro" id="IPR004038">
    <property type="entry name" value="Ribosomal_eL8/eL30/eS12/Gad45"/>
</dbReference>
<sequence length="105" mass="11728">MSNQKWETFLGLANRARKVVSGEETVLRVVRQNKAAVVILSSDASERKKKTITNKCRFYNVPLRTVCDRERLGQAIGRPARVIVAVTDKGFGEKLVALLDQSLRG</sequence>
<evidence type="ECO:0000259" key="1">
    <source>
        <dbReference type="Pfam" id="PF01248"/>
    </source>
</evidence>
<proteinExistence type="predicted"/>
<dbReference type="Proteomes" id="UP001596505">
    <property type="component" value="Unassembled WGS sequence"/>
</dbReference>
<organism evidence="2 3">
    <name type="scientific">Scopulibacillus cellulosilyticus</name>
    <dbReference type="NCBI Taxonomy" id="2665665"/>
    <lineage>
        <taxon>Bacteria</taxon>
        <taxon>Bacillati</taxon>
        <taxon>Bacillota</taxon>
        <taxon>Bacilli</taxon>
        <taxon>Bacillales</taxon>
        <taxon>Sporolactobacillaceae</taxon>
        <taxon>Scopulibacillus</taxon>
    </lineage>
</organism>
<dbReference type="Gene3D" id="3.30.1330.30">
    <property type="match status" value="1"/>
</dbReference>
<evidence type="ECO:0000313" key="3">
    <source>
        <dbReference type="Proteomes" id="UP001596505"/>
    </source>
</evidence>
<comment type="caution">
    <text evidence="2">The sequence shown here is derived from an EMBL/GenBank/DDBJ whole genome shotgun (WGS) entry which is preliminary data.</text>
</comment>
<evidence type="ECO:0000313" key="2">
    <source>
        <dbReference type="EMBL" id="MFC7392588.1"/>
    </source>
</evidence>
<dbReference type="NCBIfam" id="NF005825">
    <property type="entry name" value="PRK07714.1"/>
    <property type="match status" value="1"/>
</dbReference>
<keyword evidence="3" id="KW-1185">Reference proteome</keyword>
<feature type="domain" description="Ribosomal protein eL8/eL30/eS12/Gadd45" evidence="1">
    <location>
        <begin position="5"/>
        <end position="92"/>
    </location>
</feature>
<accession>A0ABW2PYW5</accession>
<dbReference type="EMBL" id="JBHTCO010000004">
    <property type="protein sequence ID" value="MFC7392588.1"/>
    <property type="molecule type" value="Genomic_DNA"/>
</dbReference>
<gene>
    <name evidence="2" type="ORF">ACFQRG_06275</name>
</gene>